<name>B8MFZ7_TALSN</name>
<protein>
    <submittedName>
        <fullName evidence="1">Uncharacterized protein</fullName>
    </submittedName>
</protein>
<dbReference type="EMBL" id="EQ962656">
    <property type="protein sequence ID" value="EED15864.1"/>
    <property type="molecule type" value="Genomic_DNA"/>
</dbReference>
<dbReference type="GeneID" id="8102778"/>
<reference evidence="2" key="1">
    <citation type="journal article" date="2015" name="Genome Announc.">
        <title>Genome sequence of the AIDS-associated pathogen Penicillium marneffei (ATCC18224) and its near taxonomic relative Talaromyces stipitatus (ATCC10500).</title>
        <authorList>
            <person name="Nierman W.C."/>
            <person name="Fedorova-Abrams N.D."/>
            <person name="Andrianopoulos A."/>
        </authorList>
    </citation>
    <scope>NUCLEOTIDE SEQUENCE [LARGE SCALE GENOMIC DNA]</scope>
    <source>
        <strain evidence="2">ATCC 10500 / CBS 375.48 / QM 6759 / NRRL 1006</strain>
    </source>
</reference>
<dbReference type="AlphaFoldDB" id="B8MFZ7"/>
<organism evidence="1 2">
    <name type="scientific">Talaromyces stipitatus (strain ATCC 10500 / CBS 375.48 / QM 6759 / NRRL 1006)</name>
    <name type="common">Penicillium stipitatum</name>
    <dbReference type="NCBI Taxonomy" id="441959"/>
    <lineage>
        <taxon>Eukaryota</taxon>
        <taxon>Fungi</taxon>
        <taxon>Dikarya</taxon>
        <taxon>Ascomycota</taxon>
        <taxon>Pezizomycotina</taxon>
        <taxon>Eurotiomycetes</taxon>
        <taxon>Eurotiomycetidae</taxon>
        <taxon>Eurotiales</taxon>
        <taxon>Trichocomaceae</taxon>
        <taxon>Talaromyces</taxon>
        <taxon>Talaromyces sect. Talaromyces</taxon>
    </lineage>
</organism>
<dbReference type="PhylomeDB" id="B8MFZ7"/>
<dbReference type="Proteomes" id="UP000001745">
    <property type="component" value="Unassembled WGS sequence"/>
</dbReference>
<dbReference type="HOGENOM" id="CLU_2293570_0_0_1"/>
<sequence length="101" mass="11874">MNKHIKGVNCRKSLTKRPNIKQLLENASQAPARPMVSTQESWEPKLLKLLTTSRFPFQFIEYPKFYDAFMAITGYFIDEAWEYQEILLSFNPFLDHTLVSN</sequence>
<dbReference type="RefSeq" id="XP_002483098.1">
    <property type="nucleotide sequence ID" value="XM_002483053.1"/>
</dbReference>
<dbReference type="VEuPathDB" id="FungiDB:TSTA_009820"/>
<evidence type="ECO:0000313" key="2">
    <source>
        <dbReference type="Proteomes" id="UP000001745"/>
    </source>
</evidence>
<dbReference type="InParanoid" id="B8MFZ7"/>
<evidence type="ECO:0000313" key="1">
    <source>
        <dbReference type="EMBL" id="EED15864.1"/>
    </source>
</evidence>
<accession>B8MFZ7</accession>
<keyword evidence="2" id="KW-1185">Reference proteome</keyword>
<proteinExistence type="predicted"/>
<gene>
    <name evidence="1" type="ORF">TSTA_009820</name>
</gene>